<organism evidence="1 2">
    <name type="scientific">Streptomyces ramulosus</name>
    <dbReference type="NCBI Taxonomy" id="47762"/>
    <lineage>
        <taxon>Bacteria</taxon>
        <taxon>Bacillati</taxon>
        <taxon>Actinomycetota</taxon>
        <taxon>Actinomycetes</taxon>
        <taxon>Kitasatosporales</taxon>
        <taxon>Streptomycetaceae</taxon>
        <taxon>Streptomyces</taxon>
    </lineage>
</organism>
<dbReference type="InterPro" id="IPR050563">
    <property type="entry name" value="4-hydroxybenzoyl-CoA_TE"/>
</dbReference>
<dbReference type="EC" id="3.1.2.-" evidence="1"/>
<dbReference type="Pfam" id="PF13279">
    <property type="entry name" value="4HBT_2"/>
    <property type="match status" value="1"/>
</dbReference>
<dbReference type="EMBL" id="JBHSPW010000012">
    <property type="protein sequence ID" value="MFC5895845.1"/>
    <property type="molecule type" value="Genomic_DNA"/>
</dbReference>
<dbReference type="GO" id="GO:0016787">
    <property type="term" value="F:hydrolase activity"/>
    <property type="evidence" value="ECO:0007669"/>
    <property type="project" value="UniProtKB-KW"/>
</dbReference>
<proteinExistence type="predicted"/>
<dbReference type="Gene3D" id="3.10.129.10">
    <property type="entry name" value="Hotdog Thioesterase"/>
    <property type="match status" value="1"/>
</dbReference>
<keyword evidence="1" id="KW-0378">Hydrolase</keyword>
<name>A0ABW1FNL8_9ACTN</name>
<dbReference type="Proteomes" id="UP001596241">
    <property type="component" value="Unassembled WGS sequence"/>
</dbReference>
<sequence>MSTVKDPGQFEQLSVHLDDLDPMGMLHNSRYVALAERAINAYWSRRGWSPDAAVSTFPDFFMTIREVKVVFHRPITGMCAPVVHFWIERVGTTSCVHGFRVLSEDRSVVHAEGHRVIVNLDPQTLRPAPFSEALRAAAGLEPQPQAA</sequence>
<dbReference type="PANTHER" id="PTHR31793">
    <property type="entry name" value="4-HYDROXYBENZOYL-COA THIOESTERASE FAMILY MEMBER"/>
    <property type="match status" value="1"/>
</dbReference>
<dbReference type="RefSeq" id="WP_345078246.1">
    <property type="nucleotide sequence ID" value="NZ_BAAAWG010000002.1"/>
</dbReference>
<dbReference type="PANTHER" id="PTHR31793:SF24">
    <property type="entry name" value="LONG-CHAIN ACYL-COA THIOESTERASE FADM"/>
    <property type="match status" value="1"/>
</dbReference>
<keyword evidence="2" id="KW-1185">Reference proteome</keyword>
<dbReference type="CDD" id="cd00586">
    <property type="entry name" value="4HBT"/>
    <property type="match status" value="1"/>
</dbReference>
<gene>
    <name evidence="1" type="ORF">ACFP3M_23910</name>
</gene>
<evidence type="ECO:0000313" key="2">
    <source>
        <dbReference type="Proteomes" id="UP001596241"/>
    </source>
</evidence>
<protein>
    <submittedName>
        <fullName evidence="1">Acyl-CoA thioesterase</fullName>
        <ecNumber evidence="1">3.1.2.-</ecNumber>
    </submittedName>
</protein>
<accession>A0ABW1FNL8</accession>
<dbReference type="SUPFAM" id="SSF54637">
    <property type="entry name" value="Thioesterase/thiol ester dehydrase-isomerase"/>
    <property type="match status" value="1"/>
</dbReference>
<dbReference type="InterPro" id="IPR029069">
    <property type="entry name" value="HotDog_dom_sf"/>
</dbReference>
<reference evidence="2" key="1">
    <citation type="journal article" date="2019" name="Int. J. Syst. Evol. Microbiol.">
        <title>The Global Catalogue of Microorganisms (GCM) 10K type strain sequencing project: providing services to taxonomists for standard genome sequencing and annotation.</title>
        <authorList>
            <consortium name="The Broad Institute Genomics Platform"/>
            <consortium name="The Broad Institute Genome Sequencing Center for Infectious Disease"/>
            <person name="Wu L."/>
            <person name="Ma J."/>
        </authorList>
    </citation>
    <scope>NUCLEOTIDE SEQUENCE [LARGE SCALE GENOMIC DNA]</scope>
    <source>
        <strain evidence="2">CGMCC 1.15809</strain>
    </source>
</reference>
<evidence type="ECO:0000313" key="1">
    <source>
        <dbReference type="EMBL" id="MFC5895845.1"/>
    </source>
</evidence>
<comment type="caution">
    <text evidence="1">The sequence shown here is derived from an EMBL/GenBank/DDBJ whole genome shotgun (WGS) entry which is preliminary data.</text>
</comment>